<dbReference type="AlphaFoldDB" id="A0A2M7DQ36"/>
<dbReference type="Proteomes" id="UP000228896">
    <property type="component" value="Unassembled WGS sequence"/>
</dbReference>
<evidence type="ECO:0000313" key="2">
    <source>
        <dbReference type="Proteomes" id="UP000228896"/>
    </source>
</evidence>
<sequence>MENLIKEINLLVKEIRSFFKKIFHRCNHDEVFDYGMLSDGILHERKKCSCGNIKTVIPPLAVKIKKNIKY</sequence>
<proteinExistence type="predicted"/>
<evidence type="ECO:0000313" key="1">
    <source>
        <dbReference type="EMBL" id="PIV51844.1"/>
    </source>
</evidence>
<gene>
    <name evidence="1" type="ORF">COS18_01845</name>
</gene>
<reference evidence="2" key="1">
    <citation type="submission" date="2017-09" db="EMBL/GenBank/DDBJ databases">
        <title>Depth-based differentiation of microbial function through sediment-hosted aquifers and enrichment of novel symbionts in the deep terrestrial subsurface.</title>
        <authorList>
            <person name="Probst A.J."/>
            <person name="Ladd B."/>
            <person name="Jarett J.K."/>
            <person name="Geller-Mcgrath D.E."/>
            <person name="Sieber C.M.K."/>
            <person name="Emerson J.B."/>
            <person name="Anantharaman K."/>
            <person name="Thomas B.C."/>
            <person name="Malmstrom R."/>
            <person name="Stieglmeier M."/>
            <person name="Klingl A."/>
            <person name="Woyke T."/>
            <person name="Ryan C.M."/>
            <person name="Banfield J.F."/>
        </authorList>
    </citation>
    <scope>NUCLEOTIDE SEQUENCE [LARGE SCALE GENOMIC DNA]</scope>
</reference>
<protein>
    <submittedName>
        <fullName evidence="1">Uncharacterized protein</fullName>
    </submittedName>
</protein>
<comment type="caution">
    <text evidence="1">The sequence shown here is derived from an EMBL/GenBank/DDBJ whole genome shotgun (WGS) entry which is preliminary data.</text>
</comment>
<accession>A0A2M7DQ36</accession>
<organism evidence="1 2">
    <name type="scientific">Candidatus Falkowbacteria bacterium CG02_land_8_20_14_3_00_36_14</name>
    <dbReference type="NCBI Taxonomy" id="1974560"/>
    <lineage>
        <taxon>Bacteria</taxon>
        <taxon>Candidatus Falkowiibacteriota</taxon>
    </lineage>
</organism>
<name>A0A2M7DQ36_9BACT</name>
<dbReference type="EMBL" id="PETS01000039">
    <property type="protein sequence ID" value="PIV51844.1"/>
    <property type="molecule type" value="Genomic_DNA"/>
</dbReference>